<dbReference type="CDD" id="cd07564">
    <property type="entry name" value="nitrilases_CHs"/>
    <property type="match status" value="1"/>
</dbReference>
<protein>
    <recommendedName>
        <fullName evidence="3">CN hydrolase domain-containing protein</fullName>
    </recommendedName>
</protein>
<organism evidence="4 5">
    <name type="scientific">Pseudomonas syringae pv. avii</name>
    <dbReference type="NCBI Taxonomy" id="663959"/>
    <lineage>
        <taxon>Bacteria</taxon>
        <taxon>Pseudomonadati</taxon>
        <taxon>Pseudomonadota</taxon>
        <taxon>Gammaproteobacteria</taxon>
        <taxon>Pseudomonadales</taxon>
        <taxon>Pseudomonadaceae</taxon>
        <taxon>Pseudomonas</taxon>
        <taxon>Pseudomonas syringae</taxon>
    </lineage>
</organism>
<comment type="similarity">
    <text evidence="1">Belongs to the carbon-nitrogen hydrolase superfamily. Nitrilase family.</text>
</comment>
<dbReference type="InterPro" id="IPR036526">
    <property type="entry name" value="C-N_Hydrolase_sf"/>
</dbReference>
<accession>A0A3M5UH01</accession>
<name>A0A3M5UH01_PSESX</name>
<dbReference type="InterPro" id="IPR044149">
    <property type="entry name" value="Nitrilases_CHs"/>
</dbReference>
<evidence type="ECO:0000256" key="2">
    <source>
        <dbReference type="PROSITE-ProRule" id="PRU10139"/>
    </source>
</evidence>
<dbReference type="RefSeq" id="WP_122301315.1">
    <property type="nucleotide sequence ID" value="NZ_RBUA01001337.1"/>
</dbReference>
<evidence type="ECO:0000313" key="4">
    <source>
        <dbReference type="EMBL" id="RMU45146.1"/>
    </source>
</evidence>
<evidence type="ECO:0000256" key="1">
    <source>
        <dbReference type="ARBA" id="ARBA00008129"/>
    </source>
</evidence>
<dbReference type="PROSITE" id="PS00920">
    <property type="entry name" value="NITRIL_CHT_1"/>
    <property type="match status" value="1"/>
</dbReference>
<dbReference type="InterPro" id="IPR000132">
    <property type="entry name" value="Nitrilase/CN_hydratase_CS"/>
</dbReference>
<feature type="domain" description="CN hydrolase" evidence="3">
    <location>
        <begin position="14"/>
        <end position="298"/>
    </location>
</feature>
<dbReference type="AlphaFoldDB" id="A0A3M5UH01"/>
<feature type="active site" description="Proton acceptor" evidence="2">
    <location>
        <position position="54"/>
    </location>
</feature>
<dbReference type="Gene3D" id="3.60.110.10">
    <property type="entry name" value="Carbon-nitrogen hydrolase"/>
    <property type="match status" value="1"/>
</dbReference>
<sequence length="368" mass="40032">MKPTKKVLNGHAQVKVAIVQTAPVFLDRDRTIDKACLKIAEAASQGAQIIVFSEAWIAGYPYWGEGWESRLEDWADVRARFFDNALIINDEECAQLCAAAARANAVVVIGCNEMDAHPAIHTIYNSLLYIDNHGRILGRHRKIMPTFAERTIWGRGDGSDLLCLETDYGRIGGLICGENLMTLARAHLIAQGEDFHVSVFPGAFTLHTGPKLEEFDAEARSFWGYASCSNHASESGAFVLGSCGYITQNDFPGDFALRDSLNIDYAQGGSAIYSPVGIPVTPPTPGDTIVYAVCEARFIKVAKAVIDTVGHYSRSDIFTLNVHPRLSPGSNLWSKQALESISSGELNRIADRHEVTVSAIEEAVTAGS</sequence>
<dbReference type="EMBL" id="RBUA01001337">
    <property type="protein sequence ID" value="RMU45146.1"/>
    <property type="molecule type" value="Genomic_DNA"/>
</dbReference>
<dbReference type="PANTHER" id="PTHR46044:SF1">
    <property type="entry name" value="CN HYDROLASE DOMAIN-CONTAINING PROTEIN"/>
    <property type="match status" value="1"/>
</dbReference>
<gene>
    <name evidence="4" type="ORF">ALP29_04476</name>
</gene>
<dbReference type="GO" id="GO:0000257">
    <property type="term" value="F:nitrilase activity"/>
    <property type="evidence" value="ECO:0007669"/>
    <property type="project" value="UniProtKB-ARBA"/>
</dbReference>
<proteinExistence type="inferred from homology"/>
<evidence type="ECO:0000313" key="5">
    <source>
        <dbReference type="Proteomes" id="UP000280395"/>
    </source>
</evidence>
<dbReference type="Pfam" id="PF00795">
    <property type="entry name" value="CN_hydrolase"/>
    <property type="match status" value="1"/>
</dbReference>
<dbReference type="Proteomes" id="UP000280395">
    <property type="component" value="Unassembled WGS sequence"/>
</dbReference>
<comment type="caution">
    <text evidence="4">The sequence shown here is derived from an EMBL/GenBank/DDBJ whole genome shotgun (WGS) entry which is preliminary data.</text>
</comment>
<reference evidence="4 5" key="1">
    <citation type="submission" date="2018-08" db="EMBL/GenBank/DDBJ databases">
        <title>Recombination of ecologically and evolutionarily significant loci maintains genetic cohesion in the Pseudomonas syringae species complex.</title>
        <authorList>
            <person name="Dillon M."/>
            <person name="Thakur S."/>
            <person name="Almeida R.N.D."/>
            <person name="Weir B.S."/>
            <person name="Guttman D.S."/>
        </authorList>
    </citation>
    <scope>NUCLEOTIDE SEQUENCE [LARGE SCALE GENOMIC DNA]</scope>
    <source>
        <strain evidence="4 5">ICMP 14479</strain>
    </source>
</reference>
<dbReference type="SUPFAM" id="SSF56317">
    <property type="entry name" value="Carbon-nitrogen hydrolase"/>
    <property type="match status" value="1"/>
</dbReference>
<dbReference type="PANTHER" id="PTHR46044">
    <property type="entry name" value="NITRILASE"/>
    <property type="match status" value="1"/>
</dbReference>
<evidence type="ECO:0000259" key="3">
    <source>
        <dbReference type="PROSITE" id="PS50263"/>
    </source>
</evidence>
<dbReference type="PROSITE" id="PS50263">
    <property type="entry name" value="CN_HYDROLASE"/>
    <property type="match status" value="1"/>
</dbReference>
<dbReference type="InterPro" id="IPR003010">
    <property type="entry name" value="C-N_Hydrolase"/>
</dbReference>